<proteinExistence type="predicted"/>
<dbReference type="Proteomes" id="UP000178996">
    <property type="component" value="Unassembled WGS sequence"/>
</dbReference>
<protein>
    <recommendedName>
        <fullName evidence="1">AAA+ ATPase domain-containing protein</fullName>
    </recommendedName>
</protein>
<dbReference type="Gene3D" id="3.40.50.300">
    <property type="entry name" value="P-loop containing nucleotide triphosphate hydrolases"/>
    <property type="match status" value="1"/>
</dbReference>
<feature type="domain" description="AAA+ ATPase" evidence="1">
    <location>
        <begin position="200"/>
        <end position="360"/>
    </location>
</feature>
<name>A0A1G2H351_9BACT</name>
<gene>
    <name evidence="2" type="ORF">A3G60_00025</name>
</gene>
<organism evidence="2 3">
    <name type="scientific">Candidatus Ryanbacteria bacterium RIFCSPLOWO2_12_FULL_47_9c</name>
    <dbReference type="NCBI Taxonomy" id="1802131"/>
    <lineage>
        <taxon>Bacteria</taxon>
        <taxon>Candidatus Ryaniibacteriota</taxon>
    </lineage>
</organism>
<accession>A0A1G2H351</accession>
<comment type="caution">
    <text evidence="2">The sequence shown here is derived from an EMBL/GenBank/DDBJ whole genome shotgun (WGS) entry which is preliminary data.</text>
</comment>
<reference evidence="2 3" key="1">
    <citation type="journal article" date="2016" name="Nat. Commun.">
        <title>Thousands of microbial genomes shed light on interconnected biogeochemical processes in an aquifer system.</title>
        <authorList>
            <person name="Anantharaman K."/>
            <person name="Brown C.T."/>
            <person name="Hug L.A."/>
            <person name="Sharon I."/>
            <person name="Castelle C.J."/>
            <person name="Probst A.J."/>
            <person name="Thomas B.C."/>
            <person name="Singh A."/>
            <person name="Wilkins M.J."/>
            <person name="Karaoz U."/>
            <person name="Brodie E.L."/>
            <person name="Williams K.H."/>
            <person name="Hubbard S.S."/>
            <person name="Banfield J.F."/>
        </authorList>
    </citation>
    <scope>NUCLEOTIDE SEQUENCE [LARGE SCALE GENOMIC DNA]</scope>
</reference>
<dbReference type="InterPro" id="IPR011704">
    <property type="entry name" value="ATPase_dyneun-rel_AAA"/>
</dbReference>
<dbReference type="InterPro" id="IPR027417">
    <property type="entry name" value="P-loop_NTPase"/>
</dbReference>
<evidence type="ECO:0000313" key="3">
    <source>
        <dbReference type="Proteomes" id="UP000178996"/>
    </source>
</evidence>
<dbReference type="AlphaFoldDB" id="A0A1G2H351"/>
<sequence>MEKSPTPEDNFDQLSRERRAFREAVKGKDAPEGVIKLASEEIKANKEKLKSFGWSIEKEGGLKKAKERLKKGETAANEPFGGGIDESAAAEAMGERAGVFREIAKLSKKLDKARDFEMEQFFKLKSDPLAKKANEKILKAARDEKQGLGTKFSDIQKENPKEFRAFELIRYAEDIYQEGHIVKTASVDKNFERISRNMLLGKPMFLHGPTGTGKTSQARSAAERFTGNAAEMVYCNPQMRESAVWGKTGIRPAKGGQAGAIETVDIFGPLAKAISEGRPIIFDEFTALPKEQMVFIKGIFNAKPGDTVNITGNGRMKITPGFQMIFTANLKSEKNPERQDLPPEIAREFEQNNIKINYPPKNESYEIMLARLMNPDGSIDASWTTLNETLPKLAEAMEEIQIAYTGTLRPETARITGSMDAGGKTPGLKKFVMTQGTIEAMFDDWKISQERDEKKSFAEHIDQRLKIGLTFEEYPLADRILAARILASKGFLRTLNHEELGLPNDVFNFDAAKKLRGNEKALAELVRESGDVKRISLKELADLDPFNVRRTSAMEKAAKMLGGKGNRENKGKSAGEAVVLARYEQETIELDIEKSLESFVAFYEKHNIDLPSDFGEKIRDIWTRNNAEMQESAEKQGFDEILLIPEGLSLPELHEKMAEGYEKTYEGGNFEEGGSFAGVKEAENETRIVLLHKNRAQNLKDRPELEATLGKTGEFFAKHEEPLTLTDYLIYQRKYFEETNQHLDTVGWIWLPGSKSGGRFVAAHWHPGSRKLYVYANGAGHSNDTLGCRLSRCFK</sequence>
<dbReference type="InterPro" id="IPR003593">
    <property type="entry name" value="AAA+_ATPase"/>
</dbReference>
<dbReference type="SMART" id="SM00382">
    <property type="entry name" value="AAA"/>
    <property type="match status" value="1"/>
</dbReference>
<dbReference type="Pfam" id="PF07728">
    <property type="entry name" value="AAA_5"/>
    <property type="match status" value="1"/>
</dbReference>
<dbReference type="GO" id="GO:0005524">
    <property type="term" value="F:ATP binding"/>
    <property type="evidence" value="ECO:0007669"/>
    <property type="project" value="InterPro"/>
</dbReference>
<dbReference type="SUPFAM" id="SSF52540">
    <property type="entry name" value="P-loop containing nucleoside triphosphate hydrolases"/>
    <property type="match status" value="1"/>
</dbReference>
<evidence type="ECO:0000313" key="2">
    <source>
        <dbReference type="EMBL" id="OGZ56730.1"/>
    </source>
</evidence>
<dbReference type="GO" id="GO:0016887">
    <property type="term" value="F:ATP hydrolysis activity"/>
    <property type="evidence" value="ECO:0007669"/>
    <property type="project" value="InterPro"/>
</dbReference>
<evidence type="ECO:0000259" key="1">
    <source>
        <dbReference type="SMART" id="SM00382"/>
    </source>
</evidence>
<dbReference type="EMBL" id="MHOB01000043">
    <property type="protein sequence ID" value="OGZ56730.1"/>
    <property type="molecule type" value="Genomic_DNA"/>
</dbReference>